<feature type="transmembrane region" description="Helical" evidence="1">
    <location>
        <begin position="358"/>
        <end position="375"/>
    </location>
</feature>
<evidence type="ECO:0000313" key="2">
    <source>
        <dbReference type="EMBL" id="MFC6754556.1"/>
    </source>
</evidence>
<dbReference type="PANTHER" id="PTHR40700">
    <property type="entry name" value="HYPOTHETICAL MEMBRANE PROTEIN, CONSERVED, DUF63 FAMILY"/>
    <property type="match status" value="1"/>
</dbReference>
<evidence type="ECO:0000256" key="1">
    <source>
        <dbReference type="SAM" id="Phobius"/>
    </source>
</evidence>
<dbReference type="RefSeq" id="WP_379783132.1">
    <property type="nucleotide sequence ID" value="NZ_JBHSWW010000296.1"/>
</dbReference>
<evidence type="ECO:0000313" key="3">
    <source>
        <dbReference type="Proteomes" id="UP001596442"/>
    </source>
</evidence>
<accession>A0ABD5SD58</accession>
<keyword evidence="1" id="KW-0472">Membrane</keyword>
<feature type="transmembrane region" description="Helical" evidence="1">
    <location>
        <begin position="128"/>
        <end position="145"/>
    </location>
</feature>
<protein>
    <submittedName>
        <fullName evidence="2">DUF63 family protein</fullName>
    </submittedName>
</protein>
<feature type="transmembrane region" description="Helical" evidence="1">
    <location>
        <begin position="231"/>
        <end position="255"/>
    </location>
</feature>
<name>A0ABD5SD58_9EURY</name>
<reference evidence="2 3" key="1">
    <citation type="journal article" date="2019" name="Int. J. Syst. Evol. Microbiol.">
        <title>The Global Catalogue of Microorganisms (GCM) 10K type strain sequencing project: providing services to taxonomists for standard genome sequencing and annotation.</title>
        <authorList>
            <consortium name="The Broad Institute Genomics Platform"/>
            <consortium name="The Broad Institute Genome Sequencing Center for Infectious Disease"/>
            <person name="Wu L."/>
            <person name="Ma J."/>
        </authorList>
    </citation>
    <scope>NUCLEOTIDE SEQUENCE [LARGE SCALE GENOMIC DNA]</scope>
    <source>
        <strain evidence="2 3">CGMCC 1.3239</strain>
    </source>
</reference>
<feature type="transmembrane region" description="Helical" evidence="1">
    <location>
        <begin position="205"/>
        <end position="225"/>
    </location>
</feature>
<feature type="transmembrane region" description="Helical" evidence="1">
    <location>
        <begin position="267"/>
        <end position="286"/>
    </location>
</feature>
<organism evidence="2 3">
    <name type="scientific">Halorubrum tibetense</name>
    <dbReference type="NCBI Taxonomy" id="175631"/>
    <lineage>
        <taxon>Archaea</taxon>
        <taxon>Methanobacteriati</taxon>
        <taxon>Methanobacteriota</taxon>
        <taxon>Stenosarchaea group</taxon>
        <taxon>Halobacteria</taxon>
        <taxon>Halobacteriales</taxon>
        <taxon>Haloferacaceae</taxon>
        <taxon>Halorubrum</taxon>
    </lineage>
</organism>
<feature type="transmembrane region" description="Helical" evidence="1">
    <location>
        <begin position="165"/>
        <end position="193"/>
    </location>
</feature>
<feature type="transmembrane region" description="Helical" evidence="1">
    <location>
        <begin position="333"/>
        <end position="352"/>
    </location>
</feature>
<dbReference type="Proteomes" id="UP001596442">
    <property type="component" value="Unassembled WGS sequence"/>
</dbReference>
<comment type="caution">
    <text evidence="2">The sequence shown here is derived from an EMBL/GenBank/DDBJ whole genome shotgun (WGS) entry which is preliminary data.</text>
</comment>
<dbReference type="InterPro" id="IPR002749">
    <property type="entry name" value="DUF63"/>
</dbReference>
<dbReference type="Pfam" id="PF01889">
    <property type="entry name" value="DUF63"/>
    <property type="match status" value="1"/>
</dbReference>
<feature type="transmembrane region" description="Helical" evidence="1">
    <location>
        <begin position="16"/>
        <end position="35"/>
    </location>
</feature>
<dbReference type="AlphaFoldDB" id="A0ABD5SD58"/>
<feature type="transmembrane region" description="Helical" evidence="1">
    <location>
        <begin position="99"/>
        <end position="116"/>
    </location>
</feature>
<proteinExistence type="predicted"/>
<keyword evidence="1" id="KW-1133">Transmembrane helix</keyword>
<keyword evidence="3" id="KW-1185">Reference proteome</keyword>
<dbReference type="EMBL" id="JBHSWW010000296">
    <property type="protein sequence ID" value="MFC6754556.1"/>
    <property type="molecule type" value="Genomic_DNA"/>
</dbReference>
<sequence>MSSWVEDRVGRSPERAWAAAVSLVTGLLVVGSLVSPRTVYDGFLWRYFWGPVAADGQGAQCAVRPESGGTELLTSNAACADAIAAGEIVAEPGYTTVSTVSYVFVLLAMLIGVVFLLRRLEIGDEFRFFYALFPFMLFGGTLRTVEDAGIAAVRAGAEPLIAFPWSALIISPFIYFVVFAVTLGCVLAAYALAERGHAKDYARPLFGMGTVALAASFGYLVYLAVTADYVTIYPQVLVLTLVLATASTAGTWKLIEGWKPSINQGTGFAGFVIIWGHAVDGVANVIGLNWMPELTGTANLVPKHVINALIVDWTAVLLPEAVLAVTKDAWPFLFVKLAAATGVVYVFNGELFEESPRYTLLLLITVLAVGLGPGTRDMLRATFGI</sequence>
<gene>
    <name evidence="2" type="ORF">ACFQEU_13975</name>
</gene>
<keyword evidence="1" id="KW-0812">Transmembrane</keyword>
<dbReference type="PANTHER" id="PTHR40700:SF1">
    <property type="entry name" value="DUF63 DOMAIN-CONTAINING PROTEIN"/>
    <property type="match status" value="1"/>
</dbReference>